<dbReference type="Pfam" id="PF00356">
    <property type="entry name" value="LacI"/>
    <property type="match status" value="1"/>
</dbReference>
<organism evidence="6 7">
    <name type="scientific">Tigheibacillus halophilus</name>
    <dbReference type="NCBI Taxonomy" id="361280"/>
    <lineage>
        <taxon>Bacteria</taxon>
        <taxon>Bacillati</taxon>
        <taxon>Bacillota</taxon>
        <taxon>Bacilli</taxon>
        <taxon>Bacillales</taxon>
        <taxon>Bacillaceae</taxon>
        <taxon>Tigheibacillus</taxon>
    </lineage>
</organism>
<dbReference type="Proteomes" id="UP001281447">
    <property type="component" value="Unassembled WGS sequence"/>
</dbReference>
<evidence type="ECO:0000313" key="6">
    <source>
        <dbReference type="EMBL" id="MDY0393702.1"/>
    </source>
</evidence>
<dbReference type="InterPro" id="IPR000843">
    <property type="entry name" value="HTH_LacI"/>
</dbReference>
<evidence type="ECO:0000256" key="3">
    <source>
        <dbReference type="ARBA" id="ARBA00023163"/>
    </source>
</evidence>
<dbReference type="PANTHER" id="PTHR30146">
    <property type="entry name" value="LACI-RELATED TRANSCRIPTIONAL REPRESSOR"/>
    <property type="match status" value="1"/>
</dbReference>
<protein>
    <submittedName>
        <fullName evidence="6">LacI family DNA-binding transcriptional regulator</fullName>
    </submittedName>
</protein>
<keyword evidence="3" id="KW-0804">Transcription</keyword>
<dbReference type="PRINTS" id="PR00036">
    <property type="entry name" value="HTHLACI"/>
</dbReference>
<name>A0ABU5C311_9BACI</name>
<evidence type="ECO:0000259" key="4">
    <source>
        <dbReference type="PROSITE" id="PS50932"/>
    </source>
</evidence>
<dbReference type="CDD" id="cd01392">
    <property type="entry name" value="HTH_LacI"/>
    <property type="match status" value="1"/>
</dbReference>
<keyword evidence="1" id="KW-0805">Transcription regulation</keyword>
<dbReference type="PROSITE" id="PS00356">
    <property type="entry name" value="HTH_LACI_1"/>
    <property type="match status" value="1"/>
</dbReference>
<proteinExistence type="predicted"/>
<dbReference type="SUPFAM" id="SSF47413">
    <property type="entry name" value="lambda repressor-like DNA-binding domains"/>
    <property type="match status" value="1"/>
</dbReference>
<dbReference type="PANTHER" id="PTHR30146:SF109">
    <property type="entry name" value="HTH-TYPE TRANSCRIPTIONAL REGULATOR GALS"/>
    <property type="match status" value="1"/>
</dbReference>
<comment type="caution">
    <text evidence="6">The sequence shown here is derived from an EMBL/GenBank/DDBJ whole genome shotgun (WGS) entry which is preliminary data.</text>
</comment>
<dbReference type="EMBL" id="JAWDIP010000003">
    <property type="protein sequence ID" value="MDY0393702.1"/>
    <property type="molecule type" value="Genomic_DNA"/>
</dbReference>
<dbReference type="SMART" id="SM00354">
    <property type="entry name" value="HTH_LACI"/>
    <property type="match status" value="1"/>
</dbReference>
<evidence type="ECO:0000313" key="7">
    <source>
        <dbReference type="Proteomes" id="UP001281447"/>
    </source>
</evidence>
<evidence type="ECO:0000259" key="5">
    <source>
        <dbReference type="PROSITE" id="PS50943"/>
    </source>
</evidence>
<keyword evidence="2 6" id="KW-0238">DNA-binding</keyword>
<accession>A0ABU5C311</accession>
<evidence type="ECO:0000256" key="1">
    <source>
        <dbReference type="ARBA" id="ARBA00023015"/>
    </source>
</evidence>
<dbReference type="InterPro" id="IPR010982">
    <property type="entry name" value="Lambda_DNA-bd_dom_sf"/>
</dbReference>
<dbReference type="Gene3D" id="1.10.260.40">
    <property type="entry name" value="lambda repressor-like DNA-binding domains"/>
    <property type="match status" value="1"/>
</dbReference>
<keyword evidence="7" id="KW-1185">Reference proteome</keyword>
<dbReference type="PROSITE" id="PS50932">
    <property type="entry name" value="HTH_LACI_2"/>
    <property type="match status" value="1"/>
</dbReference>
<reference evidence="6 7" key="1">
    <citation type="submission" date="2023-10" db="EMBL/GenBank/DDBJ databases">
        <title>Virgibacillus halophilus 5B73C genome.</title>
        <authorList>
            <person name="Miliotis G."/>
            <person name="Sengupta P."/>
            <person name="Hameed A."/>
            <person name="Chuvochina M."/>
            <person name="Mcdonagh F."/>
            <person name="Simpson A.C."/>
            <person name="Singh N.K."/>
            <person name="Rekha P.D."/>
            <person name="Raman K."/>
            <person name="Hugenholtz P."/>
            <person name="Venkateswaran K."/>
        </authorList>
    </citation>
    <scope>NUCLEOTIDE SEQUENCE [LARGE SCALE GENOMIC DNA]</scope>
    <source>
        <strain evidence="6 7">5B73C</strain>
    </source>
</reference>
<dbReference type="PROSITE" id="PS50943">
    <property type="entry name" value="HTH_CROC1"/>
    <property type="match status" value="1"/>
</dbReference>
<feature type="domain" description="HTH cro/C1-type" evidence="5">
    <location>
        <begin position="2"/>
        <end position="47"/>
    </location>
</feature>
<gene>
    <name evidence="6" type="ORF">RWE15_03655</name>
</gene>
<sequence>MKLTIKDIAKMANVSRGTVSKVINGSGSLSQQTIDKVNKIIEETGYQPTFSAKLLATKKVQPDRIDFCRGYQCRDEPPGIQRYCQFV</sequence>
<feature type="domain" description="HTH lacI-type" evidence="4">
    <location>
        <begin position="3"/>
        <end position="57"/>
    </location>
</feature>
<dbReference type="GO" id="GO:0003677">
    <property type="term" value="F:DNA binding"/>
    <property type="evidence" value="ECO:0007669"/>
    <property type="project" value="UniProtKB-KW"/>
</dbReference>
<evidence type="ECO:0000256" key="2">
    <source>
        <dbReference type="ARBA" id="ARBA00023125"/>
    </source>
</evidence>
<dbReference type="InterPro" id="IPR001387">
    <property type="entry name" value="Cro/C1-type_HTH"/>
</dbReference>